<dbReference type="GO" id="GO:0031258">
    <property type="term" value="C:lamellipodium membrane"/>
    <property type="evidence" value="ECO:0007669"/>
    <property type="project" value="UniProtKB-SubCell"/>
</dbReference>
<dbReference type="SMART" id="SM01241">
    <property type="entry name" value="Integrin_b_cyt"/>
    <property type="match status" value="1"/>
</dbReference>
<feature type="disulfide bond" evidence="26">
    <location>
        <begin position="58"/>
        <end position="68"/>
    </location>
</feature>
<evidence type="ECO:0000259" key="31">
    <source>
        <dbReference type="SMART" id="SM00423"/>
    </source>
</evidence>
<feature type="disulfide bond" evidence="26">
    <location>
        <begin position="554"/>
        <end position="567"/>
    </location>
</feature>
<dbReference type="SMART" id="SM00181">
    <property type="entry name" value="EGF"/>
    <property type="match status" value="4"/>
</dbReference>
<evidence type="ECO:0000259" key="33">
    <source>
        <dbReference type="SMART" id="SM01242"/>
    </source>
</evidence>
<feature type="disulfide bond" evidence="26">
    <location>
        <begin position="659"/>
        <end position="729"/>
    </location>
</feature>
<evidence type="ECO:0000256" key="10">
    <source>
        <dbReference type="ARBA" id="ARBA00022737"/>
    </source>
</evidence>
<dbReference type="InterPro" id="IPR033760">
    <property type="entry name" value="Integrin_beta_N"/>
</dbReference>
<feature type="disulfide bond" evidence="26">
    <location>
        <begin position="278"/>
        <end position="319"/>
    </location>
</feature>
<evidence type="ECO:0000259" key="32">
    <source>
        <dbReference type="SMART" id="SM01241"/>
    </source>
</evidence>
<evidence type="ECO:0000256" key="19">
    <source>
        <dbReference type="ARBA" id="ARBA00023157"/>
    </source>
</evidence>
<evidence type="ECO:0000256" key="18">
    <source>
        <dbReference type="ARBA" id="ARBA00023136"/>
    </source>
</evidence>
<evidence type="ECO:0000256" key="3">
    <source>
        <dbReference type="ARBA" id="ARBA00007449"/>
    </source>
</evidence>
<feature type="disulfide bond" evidence="26">
    <location>
        <begin position="50"/>
        <end position="480"/>
    </location>
</feature>
<dbReference type="FunFam" id="2.10.25.10:FF:000036">
    <property type="entry name" value="Integrin beta"/>
    <property type="match status" value="1"/>
</dbReference>
<dbReference type="FunFam" id="1.20.5.100:FF:000002">
    <property type="entry name" value="Integrin beta"/>
    <property type="match status" value="1"/>
</dbReference>
<keyword evidence="23" id="KW-0966">Cell projection</keyword>
<feature type="disulfide bond" evidence="26">
    <location>
        <begin position="678"/>
        <end position="705"/>
    </location>
</feature>
<dbReference type="InterPro" id="IPR036465">
    <property type="entry name" value="vWFA_dom_sf"/>
</dbReference>
<evidence type="ECO:0000256" key="5">
    <source>
        <dbReference type="ARBA" id="ARBA00022536"/>
    </source>
</evidence>
<feature type="disulfide bond" evidence="26">
    <location>
        <begin position="61"/>
        <end position="97"/>
    </location>
</feature>
<keyword evidence="14" id="KW-0965">Cell junction</keyword>
<evidence type="ECO:0000256" key="23">
    <source>
        <dbReference type="ARBA" id="ARBA00023273"/>
    </source>
</evidence>
<keyword evidence="18 28" id="KW-0472">Membrane</keyword>
<feature type="domain" description="PSI" evidence="31">
    <location>
        <begin position="652"/>
        <end position="698"/>
    </location>
</feature>
<dbReference type="Gene3D" id="3.40.50.410">
    <property type="entry name" value="von Willebrand factor, type A domain"/>
    <property type="match status" value="1"/>
</dbReference>
<keyword evidence="6" id="KW-0597">Phosphoprotein</keyword>
<dbReference type="InterPro" id="IPR002369">
    <property type="entry name" value="Integrin_bsu_VWA"/>
</dbReference>
<dbReference type="SUPFAM" id="SSF103575">
    <property type="entry name" value="Plexin repeat"/>
    <property type="match status" value="1"/>
</dbReference>
<feature type="disulfide bond" evidence="26">
    <location>
        <begin position="547"/>
        <end position="552"/>
    </location>
</feature>
<keyword evidence="7 27" id="KW-0812">Transmembrane</keyword>
<reference evidence="34" key="2">
    <citation type="submission" date="2025-09" db="UniProtKB">
        <authorList>
            <consortium name="Ensembl"/>
        </authorList>
    </citation>
    <scope>IDENTIFICATION</scope>
</reference>
<feature type="disulfide bond" evidence="26">
    <location>
        <begin position="478"/>
        <end position="482"/>
    </location>
</feature>
<dbReference type="SUPFAM" id="SSF69179">
    <property type="entry name" value="Integrin domains"/>
    <property type="match status" value="1"/>
</dbReference>
<feature type="disulfide bond" evidence="26">
    <location>
        <begin position="507"/>
        <end position="516"/>
    </location>
</feature>
<evidence type="ECO:0000259" key="30">
    <source>
        <dbReference type="SMART" id="SM00187"/>
    </source>
</evidence>
<dbReference type="GO" id="GO:0005178">
    <property type="term" value="F:integrin binding"/>
    <property type="evidence" value="ECO:0007669"/>
    <property type="project" value="TreeGrafter"/>
</dbReference>
<dbReference type="GO" id="GO:0005925">
    <property type="term" value="C:focal adhesion"/>
    <property type="evidence" value="ECO:0007669"/>
    <property type="project" value="UniProtKB-SubCell"/>
</dbReference>
<evidence type="ECO:0000256" key="4">
    <source>
        <dbReference type="ARBA" id="ARBA00022475"/>
    </source>
</evidence>
<dbReference type="GO" id="GO:0033627">
    <property type="term" value="P:cell adhesion mediated by integrin"/>
    <property type="evidence" value="ECO:0007669"/>
    <property type="project" value="TreeGrafter"/>
</dbReference>
<feature type="disulfide bond" evidence="26">
    <location>
        <begin position="653"/>
        <end position="662"/>
    </location>
</feature>
<feature type="disulfide bond" evidence="26">
    <location>
        <begin position="71"/>
        <end position="86"/>
    </location>
</feature>
<feature type="domain" description="Integrin beta subunit cytoplasmic" evidence="32">
    <location>
        <begin position="758"/>
        <end position="804"/>
    </location>
</feature>
<dbReference type="SMART" id="SM00423">
    <property type="entry name" value="PSI"/>
    <property type="match status" value="2"/>
</dbReference>
<dbReference type="Gene3D" id="1.20.5.100">
    <property type="entry name" value="Cytochrome c1, transmembrane anchor, C-terminal"/>
    <property type="match status" value="1"/>
</dbReference>
<organism evidence="34 35">
    <name type="scientific">Eptatretus burgeri</name>
    <name type="common">Inshore hagfish</name>
    <dbReference type="NCBI Taxonomy" id="7764"/>
    <lineage>
        <taxon>Eukaryota</taxon>
        <taxon>Metazoa</taxon>
        <taxon>Chordata</taxon>
        <taxon>Craniata</taxon>
        <taxon>Vertebrata</taxon>
        <taxon>Cyclostomata</taxon>
        <taxon>Myxini</taxon>
        <taxon>Myxiniformes</taxon>
        <taxon>Myxinidae</taxon>
        <taxon>Eptatretinae</taxon>
        <taxon>Eptatretus</taxon>
    </lineage>
</organism>
<keyword evidence="35" id="KW-1185">Reference proteome</keyword>
<dbReference type="InterPro" id="IPR057073">
    <property type="entry name" value="EGF_integrin_2"/>
</dbReference>
<feature type="disulfide bond" evidence="26">
    <location>
        <begin position="590"/>
        <end position="621"/>
    </location>
</feature>
<dbReference type="SUPFAM" id="SSF53300">
    <property type="entry name" value="vWA-like"/>
    <property type="match status" value="1"/>
</dbReference>
<feature type="disulfide bond" evidence="26">
    <location>
        <begin position="646"/>
        <end position="649"/>
    </location>
</feature>
<dbReference type="GO" id="GO:0030335">
    <property type="term" value="P:positive regulation of cell migration"/>
    <property type="evidence" value="ECO:0007669"/>
    <property type="project" value="UniProtKB-ARBA"/>
</dbReference>
<sequence length="820" mass="90134">MGKHLFNQLTTSSGHWTLLECTSRFMQVLSAGDLRPHFPCVPRHTKVNPCTSRGAGTCKECLVLSPKCAWCSQHDFSSIGNLKSRCNLPENLLQKGCSKMHIEAPTNRLTVTENRKISQARKSDLASVVQLAPQRLSLQLRPGIPETFQVEVALLEGYPVDLYYLMDLSASMFDDLAKIKTLGTTLADSMLKLTRNFRIGFGTFVEKPLSPFVITLPEFMKNPCSGYKDCRPTFCFQHVLPLTPKASQFNAHVEEQNVSGNIDSPESGFDAMLQVAVCKDKIGWRSEAMHLLVYVTDADSHFALDGKMAGLVIPHDGQCHLNEQNMYDMDTRMDYPSLGMVIEKLTENNIQLIFAVTKKWMGHYANYSKLIPGATYGQLMKNSGNVQDLILKAYKELRSEIELEVMEQLEGVKLSFTALCHNGTVNPGQKRCTNVKEGDKVTFNVTVELTECLDAPQQITLKPVGLHDTLHLELSSVCNCECASNSEPASPRCSNGHGTWVCGICSCVPGYFGPRCECSSEMKSEADSTNCRPDEGQGAECSGRGECVCGSCNCYDSDYGRVYGQHCECDNFSCVHHGGHLCSGHGDCDCGTCHCHVGWSGENCNCSTDITGCLDSGGSLCSSRGQCVCGKCSCKSGAFGSECEICPTCDDPCSAQRTCVECLYHVDGNSNANCTQECGGHLVKHLSELPHNDISLCTYMNSEGCLVNFTYGNDDSGAIFLSALKGSGCPKSQAVMPIVVGLVVGVVVIGLIVLLLWKMLVTFHDRREFAKFEEDRSRARWEMSTNPLYRPTTSTFRNVNYRGNRSEEPILDTTSRQERG</sequence>
<keyword evidence="5" id="KW-0245">EGF-like domain</keyword>
<feature type="disulfide bond" evidence="26">
    <location>
        <begin position="549"/>
        <end position="582"/>
    </location>
</feature>
<dbReference type="GO" id="GO:0008284">
    <property type="term" value="P:positive regulation of cell population proliferation"/>
    <property type="evidence" value="ECO:0007669"/>
    <property type="project" value="UniProtKB-ARBA"/>
</dbReference>
<feature type="disulfide bond" evidence="26">
    <location>
        <begin position="493"/>
        <end position="505"/>
    </location>
</feature>
<dbReference type="Pfam" id="PF17205">
    <property type="entry name" value="PSI_integrin"/>
    <property type="match status" value="1"/>
</dbReference>
<evidence type="ECO:0000313" key="35">
    <source>
        <dbReference type="Proteomes" id="UP000694388"/>
    </source>
</evidence>
<protein>
    <recommendedName>
        <fullName evidence="27">Integrin beta</fullName>
    </recommendedName>
</protein>
<evidence type="ECO:0000256" key="8">
    <source>
        <dbReference type="ARBA" id="ARBA00022723"/>
    </source>
</evidence>
<feature type="domain" description="EGF-like" evidence="29">
    <location>
        <begin position="39"/>
        <end position="87"/>
    </location>
</feature>
<evidence type="ECO:0000256" key="26">
    <source>
        <dbReference type="PIRSR" id="PIRSR002512-1"/>
    </source>
</evidence>
<dbReference type="PROSITE" id="PS52047">
    <property type="entry name" value="I_EGF_2"/>
    <property type="match status" value="1"/>
</dbReference>
<feature type="domain" description="Integrin beta subunit VWA" evidence="30">
    <location>
        <begin position="57"/>
        <end position="480"/>
    </location>
</feature>
<feature type="disulfide bond" evidence="26">
    <location>
        <begin position="629"/>
        <end position="674"/>
    </location>
</feature>
<evidence type="ECO:0000256" key="27">
    <source>
        <dbReference type="RuleBase" id="RU000633"/>
    </source>
</evidence>
<comment type="subunit">
    <text evidence="25">Heterodimer of an alpha and a beta subunit. Interacts with FLNB. Interacts with HAX1. ITGAV:ITGB6 interacts with FBN1. ITGAV:ITGB6 interacts with TGFB1.</text>
</comment>
<dbReference type="SUPFAM" id="SSF57196">
    <property type="entry name" value="EGF/Laminin"/>
    <property type="match status" value="2"/>
</dbReference>
<feature type="domain" description="EGF-like" evidence="29">
    <location>
        <begin position="612"/>
        <end position="644"/>
    </location>
</feature>
<feature type="disulfide bond" evidence="26">
    <location>
        <begin position="569"/>
        <end position="574"/>
    </location>
</feature>
<dbReference type="GO" id="GO:0007160">
    <property type="term" value="P:cell-matrix adhesion"/>
    <property type="evidence" value="ECO:0007669"/>
    <property type="project" value="TreeGrafter"/>
</dbReference>
<dbReference type="InterPro" id="IPR016201">
    <property type="entry name" value="PSI"/>
</dbReference>
<comment type="subcellular location">
    <subcellularLocation>
        <location evidence="2">Cell junction</location>
        <location evidence="2">Focal adhesion</location>
    </subcellularLocation>
    <subcellularLocation>
        <location evidence="27">Cell membrane</location>
        <topology evidence="27">Single-pass type I membrane protein</topology>
    </subcellularLocation>
    <subcellularLocation>
        <location evidence="1">Cell projection</location>
        <location evidence="1">Lamellipodium membrane</location>
    </subcellularLocation>
    <subcellularLocation>
        <location evidence="24">Postsynaptic cell membrane</location>
        <topology evidence="24">Single-pass type I membrane protein</topology>
    </subcellularLocation>
</comment>
<dbReference type="GO" id="GO:0045124">
    <property type="term" value="P:regulation of bone resorption"/>
    <property type="evidence" value="ECO:0007669"/>
    <property type="project" value="UniProtKB-ARBA"/>
</dbReference>
<keyword evidence="21" id="KW-0325">Glycoprotein</keyword>
<dbReference type="Gene3D" id="2.10.25.10">
    <property type="entry name" value="Laminin"/>
    <property type="match status" value="4"/>
</dbReference>
<keyword evidence="13 27" id="KW-0130">Cell adhesion</keyword>
<keyword evidence="4" id="KW-1003">Cell membrane</keyword>
<keyword evidence="15 28" id="KW-1133">Transmembrane helix</keyword>
<dbReference type="SUPFAM" id="SSF69687">
    <property type="entry name" value="Integrin beta tail domain"/>
    <property type="match status" value="1"/>
</dbReference>
<feature type="domain" description="EGF-like" evidence="29">
    <location>
        <begin position="568"/>
        <end position="605"/>
    </location>
</feature>
<dbReference type="InterPro" id="IPR012896">
    <property type="entry name" value="Integrin_bsu_tail"/>
</dbReference>
<keyword evidence="9" id="KW-0732">Signal</keyword>
<dbReference type="Pfam" id="PF23105">
    <property type="entry name" value="EGF_integrin"/>
    <property type="match status" value="1"/>
</dbReference>
<keyword evidence="8" id="KW-0479">Metal-binding</keyword>
<dbReference type="Pfam" id="PF07965">
    <property type="entry name" value="Integrin_B_tail"/>
    <property type="match status" value="1"/>
</dbReference>
<evidence type="ECO:0000256" key="24">
    <source>
        <dbReference type="ARBA" id="ARBA00035006"/>
    </source>
</evidence>
<feature type="disulfide bond" evidence="26">
    <location>
        <begin position="588"/>
        <end position="593"/>
    </location>
</feature>
<dbReference type="InterPro" id="IPR015812">
    <property type="entry name" value="Integrin_bsu"/>
</dbReference>
<evidence type="ECO:0000256" key="12">
    <source>
        <dbReference type="ARBA" id="ARBA00022842"/>
    </source>
</evidence>
<evidence type="ECO:0000256" key="16">
    <source>
        <dbReference type="ARBA" id="ARBA00023018"/>
    </source>
</evidence>
<evidence type="ECO:0000256" key="13">
    <source>
        <dbReference type="ARBA" id="ARBA00022889"/>
    </source>
</evidence>
<evidence type="ECO:0000256" key="17">
    <source>
        <dbReference type="ARBA" id="ARBA00023037"/>
    </source>
</evidence>
<keyword evidence="22" id="KW-0628">Postsynaptic cell membrane</keyword>
<dbReference type="PANTHER" id="PTHR10082">
    <property type="entry name" value="INTEGRIN BETA SUBUNIT"/>
    <property type="match status" value="1"/>
</dbReference>
<accession>A0A8C4N6P3</accession>
<dbReference type="Gene3D" id="2.60.40.1510">
    <property type="entry name" value="ntegrin, alpha v. Chain A, domain 3"/>
    <property type="match status" value="1"/>
</dbReference>
<dbReference type="GeneTree" id="ENSGT01150000286919"/>
<evidence type="ECO:0000256" key="6">
    <source>
        <dbReference type="ARBA" id="ARBA00022553"/>
    </source>
</evidence>
<dbReference type="PANTHER" id="PTHR10082:SF11">
    <property type="entry name" value="INTEGRIN BETA-6"/>
    <property type="match status" value="1"/>
</dbReference>
<dbReference type="GO" id="GO:0098609">
    <property type="term" value="P:cell-cell adhesion"/>
    <property type="evidence" value="ECO:0007669"/>
    <property type="project" value="TreeGrafter"/>
</dbReference>
<feature type="disulfide bond" evidence="26">
    <location>
        <begin position="420"/>
        <end position="432"/>
    </location>
</feature>
<dbReference type="Pfam" id="PF18372">
    <property type="entry name" value="I-EGF_1"/>
    <property type="match status" value="1"/>
</dbReference>
<dbReference type="GO" id="GO:0046872">
    <property type="term" value="F:metal ion binding"/>
    <property type="evidence" value="ECO:0007669"/>
    <property type="project" value="UniProtKB-KW"/>
</dbReference>
<feature type="domain" description="Integrin beta subunit tail" evidence="33">
    <location>
        <begin position="653"/>
        <end position="731"/>
    </location>
</feature>
<dbReference type="Gene3D" id="3.30.1680.10">
    <property type="entry name" value="ligand-binding face of the semaphorins, domain 2"/>
    <property type="match status" value="1"/>
</dbReference>
<dbReference type="Pfam" id="PF08725">
    <property type="entry name" value="Integrin_b_cyt"/>
    <property type="match status" value="1"/>
</dbReference>
<evidence type="ECO:0000256" key="22">
    <source>
        <dbReference type="ARBA" id="ARBA00023257"/>
    </source>
</evidence>
<feature type="disulfide bond" evidence="26">
    <location>
        <begin position="224"/>
        <end position="230"/>
    </location>
</feature>
<dbReference type="GO" id="GO:0034685">
    <property type="term" value="C:integrin alphav-beta6 complex"/>
    <property type="evidence" value="ECO:0007669"/>
    <property type="project" value="TreeGrafter"/>
</dbReference>
<evidence type="ECO:0000256" key="7">
    <source>
        <dbReference type="ARBA" id="ARBA00022692"/>
    </source>
</evidence>
<feature type="domain" description="EGF-like" evidence="29">
    <location>
        <begin position="481"/>
        <end position="517"/>
    </location>
</feature>
<dbReference type="GO" id="GO:0045211">
    <property type="term" value="C:postsynaptic membrane"/>
    <property type="evidence" value="ECO:0007669"/>
    <property type="project" value="UniProtKB-SubCell"/>
</dbReference>
<feature type="transmembrane region" description="Helical" evidence="28">
    <location>
        <begin position="734"/>
        <end position="757"/>
    </location>
</feature>
<dbReference type="GO" id="GO:0007229">
    <property type="term" value="P:integrin-mediated signaling pathway"/>
    <property type="evidence" value="ECO:0007669"/>
    <property type="project" value="UniProtKB-KW"/>
</dbReference>
<dbReference type="PIRSF" id="PIRSF002512">
    <property type="entry name" value="Integrin_B"/>
    <property type="match status" value="1"/>
</dbReference>
<keyword evidence="12" id="KW-0460">Magnesium</keyword>
<proteinExistence type="inferred from homology"/>
<dbReference type="FunFam" id="3.40.50.410:FF:000002">
    <property type="entry name" value="Integrin beta"/>
    <property type="match status" value="1"/>
</dbReference>
<dbReference type="Proteomes" id="UP000694388">
    <property type="component" value="Unplaced"/>
</dbReference>
<dbReference type="PRINTS" id="PR01186">
    <property type="entry name" value="INTEGRINB"/>
</dbReference>
<keyword evidence="16" id="KW-0770">Synapse</keyword>
<dbReference type="SMART" id="SM00187">
    <property type="entry name" value="INB"/>
    <property type="match status" value="1"/>
</dbReference>
<keyword evidence="11" id="KW-0106">Calcium</keyword>
<dbReference type="Pfam" id="PF00362">
    <property type="entry name" value="Integrin_beta"/>
    <property type="match status" value="1"/>
</dbReference>
<name>A0A8C4N6P3_EPTBU</name>
<keyword evidence="19 26" id="KW-1015">Disulfide bond</keyword>
<evidence type="ECO:0000259" key="29">
    <source>
        <dbReference type="SMART" id="SM00181"/>
    </source>
</evidence>
<dbReference type="InterPro" id="IPR000742">
    <property type="entry name" value="EGF"/>
</dbReference>
<evidence type="ECO:0000256" key="14">
    <source>
        <dbReference type="ARBA" id="ARBA00022949"/>
    </source>
</evidence>
<dbReference type="FunFam" id="2.10.25.10:FF:000075">
    <property type="entry name" value="Integrin beta"/>
    <property type="match status" value="1"/>
</dbReference>
<dbReference type="InterPro" id="IPR014836">
    <property type="entry name" value="Integrin_bsu_cyt_dom"/>
</dbReference>
<dbReference type="Ensembl" id="ENSEBUT00000003573.1">
    <property type="protein sequence ID" value="ENSEBUP00000003208.1"/>
    <property type="gene ID" value="ENSEBUG00000002287.1"/>
</dbReference>
<dbReference type="GO" id="GO:0009986">
    <property type="term" value="C:cell surface"/>
    <property type="evidence" value="ECO:0007669"/>
    <property type="project" value="TreeGrafter"/>
</dbReference>
<evidence type="ECO:0000256" key="15">
    <source>
        <dbReference type="ARBA" id="ARBA00022989"/>
    </source>
</evidence>
<feature type="domain" description="PSI" evidence="31">
    <location>
        <begin position="49"/>
        <end position="98"/>
    </location>
</feature>
<feature type="disulfide bond" evidence="26">
    <location>
        <begin position="595"/>
        <end position="604"/>
    </location>
</feature>
<reference evidence="34" key="1">
    <citation type="submission" date="2025-08" db="UniProtKB">
        <authorList>
            <consortium name="Ensembl"/>
        </authorList>
    </citation>
    <scope>IDENTIFICATION</scope>
</reference>
<evidence type="ECO:0000256" key="20">
    <source>
        <dbReference type="ARBA" id="ARBA00023170"/>
    </source>
</evidence>
<evidence type="ECO:0000256" key="2">
    <source>
        <dbReference type="ARBA" id="ARBA00004246"/>
    </source>
</evidence>
<evidence type="ECO:0000256" key="28">
    <source>
        <dbReference type="SAM" id="Phobius"/>
    </source>
</evidence>
<dbReference type="SMART" id="SM01242">
    <property type="entry name" value="Integrin_B_tail"/>
    <property type="match status" value="1"/>
</dbReference>
<dbReference type="GO" id="GO:0016477">
    <property type="term" value="P:cell migration"/>
    <property type="evidence" value="ECO:0007669"/>
    <property type="project" value="TreeGrafter"/>
</dbReference>
<keyword evidence="10" id="KW-0677">Repeat</keyword>
<evidence type="ECO:0000256" key="1">
    <source>
        <dbReference type="ARBA" id="ARBA00004121"/>
    </source>
</evidence>
<dbReference type="InterPro" id="IPR036349">
    <property type="entry name" value="Integrin_bsu_tail_dom_sf"/>
</dbReference>
<feature type="disulfide bond" evidence="26">
    <location>
        <begin position="502"/>
        <end position="541"/>
    </location>
</feature>
<evidence type="ECO:0000256" key="9">
    <source>
        <dbReference type="ARBA" id="ARBA00022729"/>
    </source>
</evidence>
<feature type="disulfide bond" evidence="26">
    <location>
        <begin position="627"/>
        <end position="632"/>
    </location>
</feature>
<evidence type="ECO:0000256" key="25">
    <source>
        <dbReference type="ARBA" id="ARBA00046864"/>
    </source>
</evidence>
<dbReference type="InterPro" id="IPR032695">
    <property type="entry name" value="Integrin_dom_sf"/>
</dbReference>
<evidence type="ECO:0000313" key="34">
    <source>
        <dbReference type="Ensembl" id="ENSEBUP00000003208.1"/>
    </source>
</evidence>
<evidence type="ECO:0000256" key="11">
    <source>
        <dbReference type="ARBA" id="ARBA00022837"/>
    </source>
</evidence>
<feature type="disulfide bond" evidence="26">
    <location>
        <begin position="518"/>
        <end position="531"/>
    </location>
</feature>
<dbReference type="InterPro" id="IPR040622">
    <property type="entry name" value="EGF_integrin_1"/>
</dbReference>
<dbReference type="FunFam" id="3.30.1680.10:FF:000002">
    <property type="entry name" value="Integrin beta"/>
    <property type="match status" value="1"/>
</dbReference>
<keyword evidence="17 27" id="KW-0401">Integrin</keyword>
<feature type="disulfide bond" evidence="26">
    <location>
        <begin position="452"/>
        <end position="697"/>
    </location>
</feature>
<dbReference type="AlphaFoldDB" id="A0A8C4N6P3"/>
<evidence type="ECO:0000256" key="21">
    <source>
        <dbReference type="ARBA" id="ARBA00023180"/>
    </source>
</evidence>
<comment type="similarity">
    <text evidence="3 27">Belongs to the integrin beta chain family.</text>
</comment>
<feature type="disulfide bond" evidence="26">
    <location>
        <begin position="634"/>
        <end position="643"/>
    </location>
</feature>
<keyword evidence="20" id="KW-0675">Receptor</keyword>